<organism evidence="1">
    <name type="scientific">Dichomitus squalens</name>
    <dbReference type="NCBI Taxonomy" id="114155"/>
    <lineage>
        <taxon>Eukaryota</taxon>
        <taxon>Fungi</taxon>
        <taxon>Dikarya</taxon>
        <taxon>Basidiomycota</taxon>
        <taxon>Agaricomycotina</taxon>
        <taxon>Agaricomycetes</taxon>
        <taxon>Polyporales</taxon>
        <taxon>Polyporaceae</taxon>
        <taxon>Dichomitus</taxon>
    </lineage>
</organism>
<sequence length="162" mass="18305">MSSYASWTCPHLSTVASTSLCTPSSLVHRHIPQLLDFEHICDYWAAPDGCRNHGHDIYLAGNILAPSAFRGMPATLHRKGWRNSSHDRSHGMQRFRASSRVASTPTLRLSQHIPQTLQAFPPPRRTPACTEIAPQTHHKRLGQFKLRPSMYYAHVRHQSHIG</sequence>
<proteinExistence type="predicted"/>
<dbReference type="EMBL" id="ML143491">
    <property type="protein sequence ID" value="TBU23949.1"/>
    <property type="molecule type" value="Genomic_DNA"/>
</dbReference>
<protein>
    <submittedName>
        <fullName evidence="1">Uncharacterized protein</fullName>
    </submittedName>
</protein>
<evidence type="ECO:0000313" key="1">
    <source>
        <dbReference type="EMBL" id="TBU23949.1"/>
    </source>
</evidence>
<dbReference type="AlphaFoldDB" id="A0A4Q9MA83"/>
<reference evidence="1" key="1">
    <citation type="submission" date="2019-01" db="EMBL/GenBank/DDBJ databases">
        <title>Draft genome sequences of three monokaryotic isolates of the white-rot basidiomycete fungus Dichomitus squalens.</title>
        <authorList>
            <consortium name="DOE Joint Genome Institute"/>
            <person name="Lopez S.C."/>
            <person name="Andreopoulos B."/>
            <person name="Pangilinan J."/>
            <person name="Lipzen A."/>
            <person name="Riley R."/>
            <person name="Ahrendt S."/>
            <person name="Ng V."/>
            <person name="Barry K."/>
            <person name="Daum C."/>
            <person name="Grigoriev I.V."/>
            <person name="Hilden K.S."/>
            <person name="Makela M.R."/>
            <person name="de Vries R.P."/>
        </authorList>
    </citation>
    <scope>NUCLEOTIDE SEQUENCE [LARGE SCALE GENOMIC DNA]</scope>
    <source>
        <strain evidence="1">OM18370.1</strain>
    </source>
</reference>
<name>A0A4Q9MA83_9APHY</name>
<gene>
    <name evidence="1" type="ORF">BD311DRAFT_46526</name>
</gene>
<accession>A0A4Q9MA83</accession>
<dbReference type="Proteomes" id="UP000292957">
    <property type="component" value="Unassembled WGS sequence"/>
</dbReference>